<keyword evidence="1" id="KW-0472">Membrane</keyword>
<dbReference type="CDD" id="cd06259">
    <property type="entry name" value="YdcF-like"/>
    <property type="match status" value="1"/>
</dbReference>
<dbReference type="Pfam" id="PF02698">
    <property type="entry name" value="DUF218"/>
    <property type="match status" value="1"/>
</dbReference>
<evidence type="ECO:0000259" key="2">
    <source>
        <dbReference type="Pfam" id="PF02698"/>
    </source>
</evidence>
<keyword evidence="1" id="KW-0812">Transmembrane</keyword>
<sequence>MDYQTSPVAKESRRRASRARRRLLLFLVCCVLAGLLWIVFCLYQIGSVDRNPAISRYDQEPADAGIVLGASMWGDTPSPGLQERLNQALADYKAGRFEKIILTGGLDKPEYKYTEAEGMANFLISQGVPEEALLLENEATSTYENLLFSQEIMEEHGLKSSVIITHTYHGNRAYEIAEVLNYDHPGLSLTETKVLKPNQTVLREVLAYTKWKMDQIRLALGWK</sequence>
<keyword evidence="1" id="KW-1133">Transmembrane helix</keyword>
<dbReference type="PANTHER" id="PTHR30336">
    <property type="entry name" value="INNER MEMBRANE PROTEIN, PROBABLE PERMEASE"/>
    <property type="match status" value="1"/>
</dbReference>
<keyword evidence="4" id="KW-1185">Reference proteome</keyword>
<accession>A0A920CEJ8</accession>
<proteinExistence type="predicted"/>
<dbReference type="Gene3D" id="3.40.50.620">
    <property type="entry name" value="HUPs"/>
    <property type="match status" value="1"/>
</dbReference>
<dbReference type="InterPro" id="IPR014729">
    <property type="entry name" value="Rossmann-like_a/b/a_fold"/>
</dbReference>
<feature type="transmembrane region" description="Helical" evidence="1">
    <location>
        <begin position="23"/>
        <end position="46"/>
    </location>
</feature>
<name>A0A920CEJ8_9BACL</name>
<dbReference type="InterPro" id="IPR051599">
    <property type="entry name" value="Cell_Envelope_Assoc"/>
</dbReference>
<dbReference type="PANTHER" id="PTHR30336:SF20">
    <property type="entry name" value="DUF218 DOMAIN-CONTAINING PROTEIN"/>
    <property type="match status" value="1"/>
</dbReference>
<evidence type="ECO:0000313" key="4">
    <source>
        <dbReference type="Proteomes" id="UP000681162"/>
    </source>
</evidence>
<evidence type="ECO:0000313" key="3">
    <source>
        <dbReference type="EMBL" id="GIO36685.1"/>
    </source>
</evidence>
<dbReference type="InterPro" id="IPR003848">
    <property type="entry name" value="DUF218"/>
</dbReference>
<comment type="caution">
    <text evidence="3">The sequence shown here is derived from an EMBL/GenBank/DDBJ whole genome shotgun (WGS) entry which is preliminary data.</text>
</comment>
<dbReference type="AlphaFoldDB" id="A0A920CEJ8"/>
<dbReference type="EMBL" id="BORR01000005">
    <property type="protein sequence ID" value="GIO36685.1"/>
    <property type="molecule type" value="Genomic_DNA"/>
</dbReference>
<gene>
    <name evidence="3" type="ORF">J41TS12_15460</name>
</gene>
<organism evidence="3 4">
    <name type="scientific">Paenibacillus antibioticophila</name>
    <dbReference type="NCBI Taxonomy" id="1274374"/>
    <lineage>
        <taxon>Bacteria</taxon>
        <taxon>Bacillati</taxon>
        <taxon>Bacillota</taxon>
        <taxon>Bacilli</taxon>
        <taxon>Bacillales</taxon>
        <taxon>Paenibacillaceae</taxon>
        <taxon>Paenibacillus</taxon>
    </lineage>
</organism>
<dbReference type="GO" id="GO:0005886">
    <property type="term" value="C:plasma membrane"/>
    <property type="evidence" value="ECO:0007669"/>
    <property type="project" value="TreeGrafter"/>
</dbReference>
<evidence type="ECO:0000256" key="1">
    <source>
        <dbReference type="SAM" id="Phobius"/>
    </source>
</evidence>
<protein>
    <recommendedName>
        <fullName evidence="2">DUF218 domain-containing protein</fullName>
    </recommendedName>
</protein>
<reference evidence="3 4" key="1">
    <citation type="submission" date="2021-03" db="EMBL/GenBank/DDBJ databases">
        <title>Antimicrobial resistance genes in bacteria isolated from Japanese honey, and their potential for conferring macrolide and lincosamide resistance in the American foulbrood pathogen Paenibacillus larvae.</title>
        <authorList>
            <person name="Okamoto M."/>
            <person name="Kumagai M."/>
            <person name="Kanamori H."/>
            <person name="Takamatsu D."/>
        </authorList>
    </citation>
    <scope>NUCLEOTIDE SEQUENCE [LARGE SCALE GENOMIC DNA]</scope>
    <source>
        <strain evidence="3 4">J41TS12</strain>
    </source>
</reference>
<feature type="domain" description="DUF218" evidence="2">
    <location>
        <begin position="63"/>
        <end position="206"/>
    </location>
</feature>
<dbReference type="Proteomes" id="UP000681162">
    <property type="component" value="Unassembled WGS sequence"/>
</dbReference>
<dbReference type="RefSeq" id="WP_212939029.1">
    <property type="nucleotide sequence ID" value="NZ_BORR01000005.1"/>
</dbReference>